<dbReference type="Pfam" id="PF13715">
    <property type="entry name" value="CarbopepD_reg_2"/>
    <property type="match status" value="1"/>
</dbReference>
<evidence type="ECO:0000259" key="13">
    <source>
        <dbReference type="Pfam" id="PF07715"/>
    </source>
</evidence>
<evidence type="ECO:0000256" key="11">
    <source>
        <dbReference type="PROSITE-ProRule" id="PRU01360"/>
    </source>
</evidence>
<keyword evidence="5 11" id="KW-0812">Transmembrane</keyword>
<dbReference type="SUPFAM" id="SSF56935">
    <property type="entry name" value="Porins"/>
    <property type="match status" value="1"/>
</dbReference>
<reference evidence="14 15" key="1">
    <citation type="submission" date="2018-10" db="EMBL/GenBank/DDBJ databases">
        <title>Genomic Encyclopedia of Archaeal and Bacterial Type Strains, Phase II (KMG-II): from individual species to whole genera.</title>
        <authorList>
            <person name="Goeker M."/>
        </authorList>
    </citation>
    <scope>NUCLEOTIDE SEQUENCE [LARGE SCALE GENOMIC DNA]</scope>
    <source>
        <strain evidence="14 15">DSM 18602</strain>
    </source>
</reference>
<feature type="domain" description="TonB-dependent receptor plug" evidence="13">
    <location>
        <begin position="121"/>
        <end position="226"/>
    </location>
</feature>
<evidence type="ECO:0000256" key="12">
    <source>
        <dbReference type="SAM" id="SignalP"/>
    </source>
</evidence>
<keyword evidence="14" id="KW-0675">Receptor</keyword>
<evidence type="ECO:0000256" key="3">
    <source>
        <dbReference type="ARBA" id="ARBA00022452"/>
    </source>
</evidence>
<comment type="caution">
    <text evidence="14">The sequence shown here is derived from an EMBL/GenBank/DDBJ whole genome shotgun (WGS) entry which is preliminary data.</text>
</comment>
<feature type="chain" id="PRO_5019828715" evidence="12">
    <location>
        <begin position="22"/>
        <end position="517"/>
    </location>
</feature>
<comment type="similarity">
    <text evidence="11">Belongs to the TonB-dependent receptor family.</text>
</comment>
<feature type="signal peptide" evidence="12">
    <location>
        <begin position="1"/>
        <end position="21"/>
    </location>
</feature>
<dbReference type="PANTHER" id="PTHR32552:SF81">
    <property type="entry name" value="TONB-DEPENDENT OUTER MEMBRANE RECEPTOR"/>
    <property type="match status" value="1"/>
</dbReference>
<evidence type="ECO:0000256" key="8">
    <source>
        <dbReference type="ARBA" id="ARBA00023077"/>
    </source>
</evidence>
<dbReference type="Proteomes" id="UP000268007">
    <property type="component" value="Unassembled WGS sequence"/>
</dbReference>
<dbReference type="InterPro" id="IPR012910">
    <property type="entry name" value="Plug_dom"/>
</dbReference>
<dbReference type="Pfam" id="PF07715">
    <property type="entry name" value="Plug"/>
    <property type="match status" value="1"/>
</dbReference>
<evidence type="ECO:0000313" key="15">
    <source>
        <dbReference type="Proteomes" id="UP000268007"/>
    </source>
</evidence>
<keyword evidence="4" id="KW-0410">Iron transport</keyword>
<dbReference type="PANTHER" id="PTHR32552">
    <property type="entry name" value="FERRICHROME IRON RECEPTOR-RELATED"/>
    <property type="match status" value="1"/>
</dbReference>
<keyword evidence="9 11" id="KW-0472">Membrane</keyword>
<keyword evidence="2 11" id="KW-0813">Transport</keyword>
<keyword evidence="7" id="KW-0406">Ion transport</keyword>
<evidence type="ECO:0000256" key="6">
    <source>
        <dbReference type="ARBA" id="ARBA00023004"/>
    </source>
</evidence>
<evidence type="ECO:0000256" key="9">
    <source>
        <dbReference type="ARBA" id="ARBA00023136"/>
    </source>
</evidence>
<dbReference type="InterPro" id="IPR036942">
    <property type="entry name" value="Beta-barrel_TonB_sf"/>
</dbReference>
<organism evidence="14 15">
    <name type="scientific">Mucilaginibacter gracilis</name>
    <dbReference type="NCBI Taxonomy" id="423350"/>
    <lineage>
        <taxon>Bacteria</taxon>
        <taxon>Pseudomonadati</taxon>
        <taxon>Bacteroidota</taxon>
        <taxon>Sphingobacteriia</taxon>
        <taxon>Sphingobacteriales</taxon>
        <taxon>Sphingobacteriaceae</taxon>
        <taxon>Mucilaginibacter</taxon>
    </lineage>
</organism>
<accession>A0A495J7T6</accession>
<dbReference type="Gene3D" id="2.60.40.1120">
    <property type="entry name" value="Carboxypeptidase-like, regulatory domain"/>
    <property type="match status" value="1"/>
</dbReference>
<evidence type="ECO:0000256" key="2">
    <source>
        <dbReference type="ARBA" id="ARBA00022448"/>
    </source>
</evidence>
<dbReference type="InterPro" id="IPR039426">
    <property type="entry name" value="TonB-dep_rcpt-like"/>
</dbReference>
<keyword evidence="10 11" id="KW-0998">Cell outer membrane</keyword>
<dbReference type="GO" id="GO:0006826">
    <property type="term" value="P:iron ion transport"/>
    <property type="evidence" value="ECO:0007669"/>
    <property type="project" value="UniProtKB-KW"/>
</dbReference>
<dbReference type="GO" id="GO:0009279">
    <property type="term" value="C:cell outer membrane"/>
    <property type="evidence" value="ECO:0007669"/>
    <property type="project" value="UniProtKB-SubCell"/>
</dbReference>
<keyword evidence="6" id="KW-0408">Iron</keyword>
<evidence type="ECO:0000313" key="14">
    <source>
        <dbReference type="EMBL" id="RKR84662.1"/>
    </source>
</evidence>
<name>A0A495J7T6_9SPHI</name>
<dbReference type="RefSeq" id="WP_246001774.1">
    <property type="nucleotide sequence ID" value="NZ_RBKU01000001.1"/>
</dbReference>
<sequence length="517" mass="57258">MKTIFKITTLILVCFSIPALAQSGKIQGAVTTSAGEGINKTTVKLLNTNYGSLTDNQGKYSISNLTAGSYTISVSAVGYASQLKSLELSKGQTLVIDFKLAESNQQLNEVTVSSEKRQEAIQKIPAAITALDAKQIKEYRLWDITNLTAIAPSLFVVEHGNSTSSNFFNIRGVMGFSNEQAVATYVDGVYQFDYFSAPPLFNDVQSIEILRGPQGTLYGRNAFGGVVNITTKQPGNTPSGYAEMTFGNYGQQRYTVSLSKPIIKDKLFASGSFTYNHRGSIYYNEFTKSGFDRREDYSGNFNLRYLPSKQWSLALNVKTENDNDRGSFPWVGSIDDVFSKPYQVNTNNTNVERRNNFNTSLAANYYGKDFNFTSVSSYIDWHAWYEGKGVDYDFSPLDILSTAPDNHQHVFSQEIRFASPSASQSKFKWVAGAYGFTQNLYTYSPVYYGPDYLQLDPTSGAPFTTIGNSHGNNKGYAFFGQATYSLTNQLDFTAGIRYDYGNGIIGGDPLGRKPFMP</sequence>
<protein>
    <submittedName>
        <fullName evidence="14">TonB-dependent receptor-like protein</fullName>
    </submittedName>
</protein>
<dbReference type="AlphaFoldDB" id="A0A495J7T6"/>
<dbReference type="EMBL" id="RBKU01000001">
    <property type="protein sequence ID" value="RKR84662.1"/>
    <property type="molecule type" value="Genomic_DNA"/>
</dbReference>
<keyword evidence="15" id="KW-1185">Reference proteome</keyword>
<gene>
    <name evidence="14" type="ORF">BDD43_4911</name>
</gene>
<comment type="subcellular location">
    <subcellularLocation>
        <location evidence="1 11">Cell outer membrane</location>
        <topology evidence="1 11">Multi-pass membrane protein</topology>
    </subcellularLocation>
</comment>
<dbReference type="Gene3D" id="2.40.170.20">
    <property type="entry name" value="TonB-dependent receptor, beta-barrel domain"/>
    <property type="match status" value="1"/>
</dbReference>
<dbReference type="InterPro" id="IPR008969">
    <property type="entry name" value="CarboxyPept-like_regulatory"/>
</dbReference>
<evidence type="ECO:0000256" key="7">
    <source>
        <dbReference type="ARBA" id="ARBA00023065"/>
    </source>
</evidence>
<evidence type="ECO:0000256" key="4">
    <source>
        <dbReference type="ARBA" id="ARBA00022496"/>
    </source>
</evidence>
<evidence type="ECO:0000256" key="5">
    <source>
        <dbReference type="ARBA" id="ARBA00022692"/>
    </source>
</evidence>
<evidence type="ECO:0000256" key="10">
    <source>
        <dbReference type="ARBA" id="ARBA00023237"/>
    </source>
</evidence>
<dbReference type="SUPFAM" id="SSF49464">
    <property type="entry name" value="Carboxypeptidase regulatory domain-like"/>
    <property type="match status" value="1"/>
</dbReference>
<keyword evidence="3 11" id="KW-1134">Transmembrane beta strand</keyword>
<keyword evidence="12" id="KW-0732">Signal</keyword>
<evidence type="ECO:0000256" key="1">
    <source>
        <dbReference type="ARBA" id="ARBA00004571"/>
    </source>
</evidence>
<keyword evidence="8" id="KW-0798">TonB box</keyword>
<proteinExistence type="inferred from homology"/>
<dbReference type="PROSITE" id="PS52016">
    <property type="entry name" value="TONB_DEPENDENT_REC_3"/>
    <property type="match status" value="1"/>
</dbReference>